<dbReference type="PANTHER" id="PTHR32114:SF2">
    <property type="entry name" value="ABC TRANSPORTER ABCH.3"/>
    <property type="match status" value="1"/>
</dbReference>
<dbReference type="Proteomes" id="UP001611383">
    <property type="component" value="Chromosome"/>
</dbReference>
<evidence type="ECO:0000256" key="2">
    <source>
        <dbReference type="SAM" id="MobiDB-lite"/>
    </source>
</evidence>
<dbReference type="RefSeq" id="WP_395816177.1">
    <property type="nucleotide sequence ID" value="NZ_CP043494.1"/>
</dbReference>
<dbReference type="SUPFAM" id="SSF52540">
    <property type="entry name" value="P-loop containing nucleoside triphosphate hydrolases"/>
    <property type="match status" value="1"/>
</dbReference>
<reference evidence="4 5" key="1">
    <citation type="submission" date="2019-08" db="EMBL/GenBank/DDBJ databases">
        <title>Archangium and Cystobacter genomes.</title>
        <authorList>
            <person name="Chen I.-C.K."/>
            <person name="Wielgoss S."/>
        </authorList>
    </citation>
    <scope>NUCLEOTIDE SEQUENCE [LARGE SCALE GENOMIC DNA]</scope>
    <source>
        <strain evidence="4 5">Cbm 6</strain>
    </source>
</reference>
<feature type="coiled-coil region" evidence="1">
    <location>
        <begin position="476"/>
        <end position="510"/>
    </location>
</feature>
<organism evidence="4 5">
    <name type="scientific">Archangium minus</name>
    <dbReference type="NCBI Taxonomy" id="83450"/>
    <lineage>
        <taxon>Bacteria</taxon>
        <taxon>Pseudomonadati</taxon>
        <taxon>Myxococcota</taxon>
        <taxon>Myxococcia</taxon>
        <taxon>Myxococcales</taxon>
        <taxon>Cystobacterineae</taxon>
        <taxon>Archangiaceae</taxon>
        <taxon>Archangium</taxon>
    </lineage>
</organism>
<dbReference type="Gene3D" id="3.40.50.300">
    <property type="entry name" value="P-loop containing nucleotide triphosphate hydrolases"/>
    <property type="match status" value="2"/>
</dbReference>
<dbReference type="PANTHER" id="PTHR32114">
    <property type="entry name" value="ABC TRANSPORTER ABCH.3"/>
    <property type="match status" value="1"/>
</dbReference>
<protein>
    <submittedName>
        <fullName evidence="4">AAA family ATPase</fullName>
    </submittedName>
</protein>
<dbReference type="EMBL" id="CP043494">
    <property type="protein sequence ID" value="WNG44074.1"/>
    <property type="molecule type" value="Genomic_DNA"/>
</dbReference>
<keyword evidence="1" id="KW-0175">Coiled coil</keyword>
<keyword evidence="5" id="KW-1185">Reference proteome</keyword>
<dbReference type="InterPro" id="IPR027417">
    <property type="entry name" value="P-loop_NTPase"/>
</dbReference>
<feature type="coiled-coil region" evidence="1">
    <location>
        <begin position="867"/>
        <end position="942"/>
    </location>
</feature>
<evidence type="ECO:0000259" key="3">
    <source>
        <dbReference type="Pfam" id="PF13476"/>
    </source>
</evidence>
<dbReference type="InterPro" id="IPR038729">
    <property type="entry name" value="Rad50/SbcC_AAA"/>
</dbReference>
<feature type="compositionally biased region" description="Basic and acidic residues" evidence="2">
    <location>
        <begin position="547"/>
        <end position="562"/>
    </location>
</feature>
<feature type="compositionally biased region" description="Low complexity" evidence="2">
    <location>
        <begin position="563"/>
        <end position="573"/>
    </location>
</feature>
<feature type="compositionally biased region" description="Basic and acidic residues" evidence="2">
    <location>
        <begin position="1049"/>
        <end position="1063"/>
    </location>
</feature>
<feature type="coiled-coil region" evidence="1">
    <location>
        <begin position="241"/>
        <end position="293"/>
    </location>
</feature>
<dbReference type="Pfam" id="PF13558">
    <property type="entry name" value="SbcC_Walker_B"/>
    <property type="match status" value="1"/>
</dbReference>
<evidence type="ECO:0000256" key="1">
    <source>
        <dbReference type="SAM" id="Coils"/>
    </source>
</evidence>
<feature type="coiled-coil region" evidence="1">
    <location>
        <begin position="333"/>
        <end position="417"/>
    </location>
</feature>
<proteinExistence type="predicted"/>
<accession>A0ABY9WLN7</accession>
<evidence type="ECO:0000313" key="4">
    <source>
        <dbReference type="EMBL" id="WNG44074.1"/>
    </source>
</evidence>
<evidence type="ECO:0000313" key="5">
    <source>
        <dbReference type="Proteomes" id="UP001611383"/>
    </source>
</evidence>
<gene>
    <name evidence="4" type="ORF">F0U60_08155</name>
</gene>
<dbReference type="Pfam" id="PF13476">
    <property type="entry name" value="AAA_23"/>
    <property type="match status" value="1"/>
</dbReference>
<name>A0ABY9WLN7_9BACT</name>
<feature type="coiled-coil region" evidence="1">
    <location>
        <begin position="713"/>
        <end position="750"/>
    </location>
</feature>
<feature type="domain" description="Rad50/SbcC-type AAA" evidence="3">
    <location>
        <begin position="7"/>
        <end position="223"/>
    </location>
</feature>
<feature type="region of interest" description="Disordered" evidence="2">
    <location>
        <begin position="544"/>
        <end position="574"/>
    </location>
</feature>
<sequence>MRILSISGRNLTSLAGDFSLNLDQPPLDKLGLFAITGATGAGKSTLLDALCLALFDRTPRLGERGGVPVGRPEEDEDARLMANDVRGVLRRGAAEGFAEVDFLGKDGRRYRARWSVWRARNRAEGRFRPQEMTLTDVVSQQQFGRTKSEVLKAIEERLGLSFDQFRRSALLAQGEFAAFLRADANERAELLERMTGTEVYSRVSMAAHQRHKEVQEELSKLAQGVAAIPRLPDEERAAVEAQRSREESALAEAQAVQAKAEQSLQWYTERARLVAQEAEAEQARQRASQALEAAEPRKAELERVRAAEVLRAPLNRADEEARRLAAADVALAARRTEAEAARAAEQVREEARAKAEARKTAAVEAEAAARPELEKAVALDSALAQERIGAQEATRKLEAARESERQARDEVARVARDESDARAAMTAAQAWLNEYVRLAALAREWPRWEAELTRYERAAGAEAKARESFAKVQSRAAALSADVQRREEERREANASVETAAAAVARAEAELGEDAGAERRARRESLLFRQETLRALTEASKGALEAARAEQEASEEATKARAEQTAAATGAEAAKVRRIEHEAALKEARRALTEARATLDLAEYRAELRPGQPCPLCGASEHPYRQPGAVLEGLAAKAQGRVDTLDGELKAAIQEEASANARVSAEGSRAAQAETRREAAAKRRIQQREAWSLCRAKLSGSLPPEDVEAPEVAAWLESALAEAKTLLAALKDEEEKAEKLARVAKEARGVLTLARERQTAAEKAWLEAAEALRQNTEAQAAAGRDVEQAERVRQEVLAGLAAPFQGSQRWEESLASDPASFRARCAKWVAEWNTREQALREAETRVVQAEKNRAPAEALVKERSSLVESCARELARVEAVLRETQAARAAVLGGRPTVEVRAALQRELEESSRAFESVRAEAEKAKQEAAAVTARVEAAVQARESASTARAEAEAALSALLSVRSLTLEAARTLLARDAAWCEAEERALAQLRQEHDHALSVLKERQAQRTRHEASGLPSIAEAEAAAACERARADTEARRQATASLKARLDQDDEARRRHGEQARLLEEKQRASGVWRTLSELIGSHDGRKFKVFAQSLTLDALLHYANAHLEELAPRYRLMRVPKYDLDLQVVDRDMGDEVRGVSSLSGGESFLVSLALALGLASLSSETTQVETLFIDEGFGTLDPETLEMALATLDALQATGRQVGIISHVSGLAERIGVQVRVVKQGAGRSRLVVMGEPDLLAASAPDVRPAASVG</sequence>
<feature type="region of interest" description="Disordered" evidence="2">
    <location>
        <begin position="1033"/>
        <end position="1063"/>
    </location>
</feature>